<evidence type="ECO:0000313" key="9">
    <source>
        <dbReference type="RefSeq" id="XP_031556779.1"/>
    </source>
</evidence>
<feature type="transmembrane region" description="Helical" evidence="6">
    <location>
        <begin position="269"/>
        <end position="288"/>
    </location>
</feature>
<dbReference type="GeneID" id="116293489"/>
<feature type="transmembrane region" description="Helical" evidence="6">
    <location>
        <begin position="12"/>
        <end position="32"/>
    </location>
</feature>
<dbReference type="KEGG" id="aten:116293489"/>
<gene>
    <name evidence="9" type="primary">LOC116293489</name>
</gene>
<feature type="domain" description="G-protein coupled receptors family 1 profile" evidence="7">
    <location>
        <begin position="24"/>
        <end position="285"/>
    </location>
</feature>
<dbReference type="PROSITE" id="PS00237">
    <property type="entry name" value="G_PROTEIN_RECEP_F1_1"/>
    <property type="match status" value="1"/>
</dbReference>
<dbReference type="Gene3D" id="1.20.1070.10">
    <property type="entry name" value="Rhodopsin 7-helix transmembrane proteins"/>
    <property type="match status" value="1"/>
</dbReference>
<dbReference type="GO" id="GO:0016020">
    <property type="term" value="C:membrane"/>
    <property type="evidence" value="ECO:0007669"/>
    <property type="project" value="UniProtKB-SubCell"/>
</dbReference>
<evidence type="ECO:0000256" key="3">
    <source>
        <dbReference type="ARBA" id="ARBA00022989"/>
    </source>
</evidence>
<accession>A0A6P8HK79</accession>
<dbReference type="OrthoDB" id="5950040at2759"/>
<dbReference type="GO" id="GO:0004930">
    <property type="term" value="F:G protein-coupled receptor activity"/>
    <property type="evidence" value="ECO:0007669"/>
    <property type="project" value="UniProtKB-KW"/>
</dbReference>
<dbReference type="PANTHER" id="PTHR45698:SF1">
    <property type="entry name" value="TRACE AMINE-ASSOCIATED RECEPTOR 13C-LIKE"/>
    <property type="match status" value="1"/>
</dbReference>
<evidence type="ECO:0000256" key="2">
    <source>
        <dbReference type="ARBA" id="ARBA00022692"/>
    </source>
</evidence>
<dbReference type="AlphaFoldDB" id="A0A6P8HK79"/>
<keyword evidence="5" id="KW-0297">G-protein coupled receptor</keyword>
<keyword evidence="4 6" id="KW-0472">Membrane</keyword>
<feature type="transmembrane region" description="Helical" evidence="6">
    <location>
        <begin position="128"/>
        <end position="147"/>
    </location>
</feature>
<feature type="transmembrane region" description="Helical" evidence="6">
    <location>
        <begin position="224"/>
        <end position="249"/>
    </location>
</feature>
<dbReference type="Proteomes" id="UP000515163">
    <property type="component" value="Unplaced"/>
</dbReference>
<reference evidence="9" key="1">
    <citation type="submission" date="2025-08" db="UniProtKB">
        <authorList>
            <consortium name="RefSeq"/>
        </authorList>
    </citation>
    <scope>IDENTIFICATION</scope>
    <source>
        <tissue evidence="9">Tentacle</tissue>
    </source>
</reference>
<sequence length="331" mass="37501">MSYKDTKTFLSVLFGVLAIINLTGNILTCIVVKRIISLHTPMYYLLVNLCVANIIMAVLSAAMYIFSPVYQHPSGQAGDYLCKFITGETIFWIGGFASGFTLVLIAYERYRAVVYPHDLSTRLNLKRLKIALAISWICAILLNLPNFSTIKVYEVSKTIRVCKEGWEGNTTGKVWSVILVFISFICPLSTVSVLYSRTVYHLYKRQRQIIDVSQMAVTKVRKKITIVLIAITVLFAACWTPDGVTYIYIHFSKPSTEDSLRGIPIIREVAILLVCFNSAIHPFLCAFTSQEIRRGLKKIICRKKDLLANRPHLQRTSRRLTISLNATKMEN</sequence>
<evidence type="ECO:0000256" key="6">
    <source>
        <dbReference type="SAM" id="Phobius"/>
    </source>
</evidence>
<dbReference type="PROSITE" id="PS50262">
    <property type="entry name" value="G_PROTEIN_RECEP_F1_2"/>
    <property type="match status" value="1"/>
</dbReference>
<protein>
    <submittedName>
        <fullName evidence="9">Neuromedin-U receptor 2-like</fullName>
    </submittedName>
</protein>
<keyword evidence="5" id="KW-0675">Receptor</keyword>
<evidence type="ECO:0000259" key="7">
    <source>
        <dbReference type="PROSITE" id="PS50262"/>
    </source>
</evidence>
<dbReference type="PRINTS" id="PR00237">
    <property type="entry name" value="GPCRRHODOPSN"/>
</dbReference>
<comment type="subcellular location">
    <subcellularLocation>
        <location evidence="1">Membrane</location>
    </subcellularLocation>
</comment>
<keyword evidence="5" id="KW-0807">Transducer</keyword>
<proteinExistence type="inferred from homology"/>
<keyword evidence="3 6" id="KW-1133">Transmembrane helix</keyword>
<keyword evidence="8" id="KW-1185">Reference proteome</keyword>
<organism evidence="8 9">
    <name type="scientific">Actinia tenebrosa</name>
    <name type="common">Australian red waratah sea anemone</name>
    <dbReference type="NCBI Taxonomy" id="6105"/>
    <lineage>
        <taxon>Eukaryota</taxon>
        <taxon>Metazoa</taxon>
        <taxon>Cnidaria</taxon>
        <taxon>Anthozoa</taxon>
        <taxon>Hexacorallia</taxon>
        <taxon>Actiniaria</taxon>
        <taxon>Actiniidae</taxon>
        <taxon>Actinia</taxon>
    </lineage>
</organism>
<dbReference type="Pfam" id="PF00001">
    <property type="entry name" value="7tm_1"/>
    <property type="match status" value="1"/>
</dbReference>
<dbReference type="RefSeq" id="XP_031556779.1">
    <property type="nucleotide sequence ID" value="XM_031700919.1"/>
</dbReference>
<dbReference type="InterPro" id="IPR017452">
    <property type="entry name" value="GPCR_Rhodpsn_7TM"/>
</dbReference>
<keyword evidence="2 5" id="KW-0812">Transmembrane</keyword>
<comment type="similarity">
    <text evidence="5">Belongs to the G-protein coupled receptor 1 family.</text>
</comment>
<dbReference type="InParanoid" id="A0A6P8HK79"/>
<feature type="transmembrane region" description="Helical" evidence="6">
    <location>
        <begin position="174"/>
        <end position="195"/>
    </location>
</feature>
<evidence type="ECO:0000313" key="8">
    <source>
        <dbReference type="Proteomes" id="UP000515163"/>
    </source>
</evidence>
<evidence type="ECO:0000256" key="5">
    <source>
        <dbReference type="RuleBase" id="RU000688"/>
    </source>
</evidence>
<evidence type="ECO:0000256" key="1">
    <source>
        <dbReference type="ARBA" id="ARBA00004370"/>
    </source>
</evidence>
<feature type="transmembrane region" description="Helical" evidence="6">
    <location>
        <begin position="44"/>
        <end position="70"/>
    </location>
</feature>
<dbReference type="CDD" id="cd00637">
    <property type="entry name" value="7tm_classA_rhodopsin-like"/>
    <property type="match status" value="1"/>
</dbReference>
<feature type="transmembrane region" description="Helical" evidence="6">
    <location>
        <begin position="90"/>
        <end position="107"/>
    </location>
</feature>
<evidence type="ECO:0000256" key="4">
    <source>
        <dbReference type="ARBA" id="ARBA00023136"/>
    </source>
</evidence>
<name>A0A6P8HK79_ACTTE</name>
<dbReference type="PANTHER" id="PTHR45698">
    <property type="entry name" value="TRACE AMINE-ASSOCIATED RECEPTOR 19N-RELATED"/>
    <property type="match status" value="1"/>
</dbReference>
<dbReference type="InterPro" id="IPR000276">
    <property type="entry name" value="GPCR_Rhodpsn"/>
</dbReference>
<dbReference type="SUPFAM" id="SSF81321">
    <property type="entry name" value="Family A G protein-coupled receptor-like"/>
    <property type="match status" value="1"/>
</dbReference>